<dbReference type="InterPro" id="IPR024474">
    <property type="entry name" value="Znf_dom_IS66"/>
</dbReference>
<dbReference type="Pfam" id="PF13005">
    <property type="entry name" value="zf-IS66"/>
    <property type="match status" value="1"/>
</dbReference>
<organism evidence="2 3">
    <name type="scientific">Paraburkholderia bryophila</name>
    <dbReference type="NCBI Taxonomy" id="420952"/>
    <lineage>
        <taxon>Bacteria</taxon>
        <taxon>Pseudomonadati</taxon>
        <taxon>Pseudomonadota</taxon>
        <taxon>Betaproteobacteria</taxon>
        <taxon>Burkholderiales</taxon>
        <taxon>Burkholderiaceae</taxon>
        <taxon>Paraburkholderia</taxon>
    </lineage>
</organism>
<evidence type="ECO:0000259" key="1">
    <source>
        <dbReference type="Pfam" id="PF13005"/>
    </source>
</evidence>
<name>A0A329CBC4_9BURK</name>
<gene>
    <name evidence="2" type="ORF">BX591_108201</name>
</gene>
<feature type="domain" description="Transposase IS66 zinc-finger binding" evidence="1">
    <location>
        <begin position="1"/>
        <end position="31"/>
    </location>
</feature>
<evidence type="ECO:0000313" key="2">
    <source>
        <dbReference type="EMBL" id="RAS32093.1"/>
    </source>
</evidence>
<comment type="caution">
    <text evidence="2">The sequence shown here is derived from an EMBL/GenBank/DDBJ whole genome shotgun (WGS) entry which is preliminary data.</text>
</comment>
<reference evidence="2 3" key="1">
    <citation type="submission" date="2018-06" db="EMBL/GenBank/DDBJ databases">
        <title>Genomic Encyclopedia of Type Strains, Phase III (KMG-III): the genomes of soil and plant-associated and newly described type strains.</title>
        <authorList>
            <person name="Whitman W."/>
        </authorList>
    </citation>
    <scope>NUCLEOTIDE SEQUENCE [LARGE SCALE GENOMIC DNA]</scope>
    <source>
        <strain evidence="2 3">LMG 23644</strain>
    </source>
</reference>
<evidence type="ECO:0000313" key="3">
    <source>
        <dbReference type="Proteomes" id="UP000248918"/>
    </source>
</evidence>
<dbReference type="Proteomes" id="UP000248918">
    <property type="component" value="Unassembled WGS sequence"/>
</dbReference>
<dbReference type="AlphaFoldDB" id="A0A329CBC4"/>
<accession>A0A329CBC4</accession>
<proteinExistence type="predicted"/>
<dbReference type="EMBL" id="QLTK01000008">
    <property type="protein sequence ID" value="RAS32093.1"/>
    <property type="molecule type" value="Genomic_DNA"/>
</dbReference>
<sequence length="32" mass="3661">MKSLGEDVAKQLEYVPASFRVVRHVRPKFACV</sequence>
<protein>
    <submittedName>
        <fullName evidence="2">Transposase IS66-like protein</fullName>
    </submittedName>
</protein>